<proteinExistence type="predicted"/>
<accession>A0AB34HWG7</accession>
<name>A0AB34HWG7_ESCRO</name>
<sequence>MGCRYKTGEQGGQEGKDRAFHFPVAGVPAYFNLRVQVPAPAERSVGASSGTPALPPRPPPPTPRNPPQGGGAGAEALPPRRPGSNKPERQPRLRESFGAENSHGPSLAAGSTPSPSSKSAPPASWRSTASLRTREKLARPNCGNRSDPSSTTVSAPSSPRAPPAWAARPLGPIFCGSTAPVSLFCDPRAPRPSSRGPEA</sequence>
<reference evidence="2 3" key="1">
    <citation type="submission" date="2022-11" db="EMBL/GenBank/DDBJ databases">
        <title>Whole genome sequence of Eschrichtius robustus ER-17-0199.</title>
        <authorList>
            <person name="Bruniche-Olsen A."/>
            <person name="Black A.N."/>
            <person name="Fields C.J."/>
            <person name="Walden K."/>
            <person name="Dewoody J.A."/>
        </authorList>
    </citation>
    <scope>NUCLEOTIDE SEQUENCE [LARGE SCALE GENOMIC DNA]</scope>
    <source>
        <strain evidence="2">ER-17-0199</strain>
        <tissue evidence="2">Blubber</tissue>
    </source>
</reference>
<evidence type="ECO:0000313" key="3">
    <source>
        <dbReference type="Proteomes" id="UP001159641"/>
    </source>
</evidence>
<gene>
    <name evidence="2" type="ORF">J1605_018351</name>
</gene>
<protein>
    <submittedName>
        <fullName evidence="2">Uncharacterized protein</fullName>
    </submittedName>
</protein>
<evidence type="ECO:0000313" key="2">
    <source>
        <dbReference type="EMBL" id="KAJ8795336.1"/>
    </source>
</evidence>
<keyword evidence="3" id="KW-1185">Reference proteome</keyword>
<organism evidence="2 3">
    <name type="scientific">Eschrichtius robustus</name>
    <name type="common">California gray whale</name>
    <name type="synonym">Eschrichtius gibbosus</name>
    <dbReference type="NCBI Taxonomy" id="9764"/>
    <lineage>
        <taxon>Eukaryota</taxon>
        <taxon>Metazoa</taxon>
        <taxon>Chordata</taxon>
        <taxon>Craniata</taxon>
        <taxon>Vertebrata</taxon>
        <taxon>Euteleostomi</taxon>
        <taxon>Mammalia</taxon>
        <taxon>Eutheria</taxon>
        <taxon>Laurasiatheria</taxon>
        <taxon>Artiodactyla</taxon>
        <taxon>Whippomorpha</taxon>
        <taxon>Cetacea</taxon>
        <taxon>Mysticeti</taxon>
        <taxon>Eschrichtiidae</taxon>
        <taxon>Eschrichtius</taxon>
    </lineage>
</organism>
<dbReference type="Proteomes" id="UP001159641">
    <property type="component" value="Unassembled WGS sequence"/>
</dbReference>
<evidence type="ECO:0000256" key="1">
    <source>
        <dbReference type="SAM" id="MobiDB-lite"/>
    </source>
</evidence>
<comment type="caution">
    <text evidence="2">The sequence shown here is derived from an EMBL/GenBank/DDBJ whole genome shotgun (WGS) entry which is preliminary data.</text>
</comment>
<feature type="compositionally biased region" description="Low complexity" evidence="1">
    <location>
        <begin position="108"/>
        <end position="124"/>
    </location>
</feature>
<feature type="compositionally biased region" description="Low complexity" evidence="1">
    <location>
        <begin position="146"/>
        <end position="169"/>
    </location>
</feature>
<feature type="compositionally biased region" description="Pro residues" evidence="1">
    <location>
        <begin position="53"/>
        <end position="66"/>
    </location>
</feature>
<feature type="region of interest" description="Disordered" evidence="1">
    <location>
        <begin position="42"/>
        <end position="172"/>
    </location>
</feature>
<dbReference type="EMBL" id="JAIQCJ010000577">
    <property type="protein sequence ID" value="KAJ8795336.1"/>
    <property type="molecule type" value="Genomic_DNA"/>
</dbReference>
<feature type="compositionally biased region" description="Basic and acidic residues" evidence="1">
    <location>
        <begin position="86"/>
        <end position="97"/>
    </location>
</feature>
<dbReference type="AlphaFoldDB" id="A0AB34HWG7"/>